<accession>A0ABQ3SDR0</accession>
<feature type="domain" description="Potassium channel" evidence="3">
    <location>
        <begin position="106"/>
        <end position="182"/>
    </location>
</feature>
<reference evidence="5" key="1">
    <citation type="submission" date="2023-07" db="EMBL/GenBank/DDBJ databases">
        <title>Whole genome shotgun sequence of Streptomyces nojiriensis NBRC 13794.</title>
        <authorList>
            <person name="Komaki H."/>
            <person name="Tamura T."/>
        </authorList>
    </citation>
    <scope>NUCLEOTIDE SEQUENCE [LARGE SCALE GENOMIC DNA]</scope>
    <source>
        <strain evidence="5">NBRC 13794</strain>
    </source>
</reference>
<dbReference type="EMBL" id="BNEC01000002">
    <property type="protein sequence ID" value="GHI66202.1"/>
    <property type="molecule type" value="Genomic_DNA"/>
</dbReference>
<evidence type="ECO:0000256" key="1">
    <source>
        <dbReference type="SAM" id="MobiDB-lite"/>
    </source>
</evidence>
<feature type="transmembrane region" description="Helical" evidence="2">
    <location>
        <begin position="137"/>
        <end position="155"/>
    </location>
</feature>
<dbReference type="Pfam" id="PF07885">
    <property type="entry name" value="Ion_trans_2"/>
    <property type="match status" value="1"/>
</dbReference>
<feature type="transmembrane region" description="Helical" evidence="2">
    <location>
        <begin position="32"/>
        <end position="54"/>
    </location>
</feature>
<evidence type="ECO:0000313" key="5">
    <source>
        <dbReference type="Proteomes" id="UP000613974"/>
    </source>
</evidence>
<evidence type="ECO:0000256" key="2">
    <source>
        <dbReference type="SAM" id="Phobius"/>
    </source>
</evidence>
<sequence>MVSHSGRMRVTSGDDGVDGQDFEALSRRRRRILVLLAIARLVVTSVGLVVAYYLLPMDRPMSADTVAALVFGLVLVSGLLVWQTISITKSPYPRLRAIEAVTAVFSLFILLFATTYFLMARSAAGIFTQALNRTDSLYFTVTTFATVGFGDIAPLTQGARVTVLVQVLADLLLVGVALKVVLGVTQATLGRGDDPAVSPPSRSQQGTPPDQSGESPTNNPQAGE</sequence>
<keyword evidence="2" id="KW-0472">Membrane</keyword>
<proteinExistence type="predicted"/>
<evidence type="ECO:0000313" key="4">
    <source>
        <dbReference type="EMBL" id="GHI66202.1"/>
    </source>
</evidence>
<gene>
    <name evidence="4" type="ORF">Snoj_01200</name>
</gene>
<feature type="compositionally biased region" description="Polar residues" evidence="1">
    <location>
        <begin position="200"/>
        <end position="224"/>
    </location>
</feature>
<evidence type="ECO:0000259" key="3">
    <source>
        <dbReference type="Pfam" id="PF07885"/>
    </source>
</evidence>
<protein>
    <recommendedName>
        <fullName evidence="3">Potassium channel domain-containing protein</fullName>
    </recommendedName>
</protein>
<feature type="transmembrane region" description="Helical" evidence="2">
    <location>
        <begin position="97"/>
        <end position="117"/>
    </location>
</feature>
<keyword evidence="2" id="KW-0812">Transmembrane</keyword>
<keyword evidence="2" id="KW-1133">Transmembrane helix</keyword>
<organism evidence="4 5">
    <name type="scientific">Streptomyces nojiriensis</name>
    <dbReference type="NCBI Taxonomy" id="66374"/>
    <lineage>
        <taxon>Bacteria</taxon>
        <taxon>Bacillati</taxon>
        <taxon>Actinomycetota</taxon>
        <taxon>Actinomycetes</taxon>
        <taxon>Kitasatosporales</taxon>
        <taxon>Streptomycetaceae</taxon>
        <taxon>Streptomyces</taxon>
    </lineage>
</organism>
<feature type="transmembrane region" description="Helical" evidence="2">
    <location>
        <begin position="66"/>
        <end position="85"/>
    </location>
</feature>
<feature type="transmembrane region" description="Helical" evidence="2">
    <location>
        <begin position="167"/>
        <end position="189"/>
    </location>
</feature>
<keyword evidence="5" id="KW-1185">Reference proteome</keyword>
<comment type="caution">
    <text evidence="4">The sequence shown here is derived from an EMBL/GenBank/DDBJ whole genome shotgun (WGS) entry which is preliminary data.</text>
</comment>
<dbReference type="InterPro" id="IPR013099">
    <property type="entry name" value="K_chnl_dom"/>
</dbReference>
<dbReference type="SUPFAM" id="SSF81324">
    <property type="entry name" value="Voltage-gated potassium channels"/>
    <property type="match status" value="1"/>
</dbReference>
<feature type="region of interest" description="Disordered" evidence="1">
    <location>
        <begin position="191"/>
        <end position="224"/>
    </location>
</feature>
<dbReference type="Gene3D" id="1.10.287.70">
    <property type="match status" value="1"/>
</dbReference>
<dbReference type="Proteomes" id="UP000613974">
    <property type="component" value="Unassembled WGS sequence"/>
</dbReference>
<name>A0ABQ3SDR0_9ACTN</name>